<dbReference type="OrthoDB" id="5194822at2"/>
<name>A0A1M5WZS4_BUTFI</name>
<dbReference type="Pfam" id="PF18731">
    <property type="entry name" value="HEPN_Swt1"/>
    <property type="match status" value="1"/>
</dbReference>
<dbReference type="STRING" id="1121131.SAMN02745229_01207"/>
<keyword evidence="3" id="KW-1185">Reference proteome</keyword>
<sequence length="703" mass="80957">MALRVNQDYVNDGFAILQEVLVNAEVEAFKNSYGSNWWNGILNKLSDKYGNLPYKLPQSGTDEQLRKSIDISNSIILFERTCKELFGISDSEFSTVSNYTHELVNNRNKIIGHIGIGDIDQQDAERTLDSMTRLCDYVDRDEADRIRQIYLEVRNNVNQSITENGPVPVDIRRNLEQSNFTAGEKINLMELVGTDVVQPTTLKTKVTFAGETKSYPVYKVKLDALYYNDQNDRIATWIDRYSSEHGADALKSLNQEQRNEIIENFIYESNPEAIKKTQSNILLTEQRVPGVTLSDGRIVDGNRRFTCLRRIQRDTAEPKYFETAIMDVDIETDKKQIKMLELAIQHGEEKKVDYDLIDYALGTYRDIELEKTLTVDEYAKSANESVAEVKKRIEIAKVIAEFLQYIKLPMQFFVAREYQVYSLFFEMMPILNKLDPKEKELLKTITFNNILFHALLDQRKFIRDIKMLINKNSYKEYFNEQVDINTLIHEKFDGRAITNKDDVDSFANENEIIREKLKKSMDAALQLSRRKQLKSQPMENVSKSISTLADIDEHVFEKMNDTEKEELRGKLNSLSNVVNEYKGMVSGMVAEKPKLAISNPDIPLVVCRNLKTSITSTSVEISFGAVKECAEQEDTCVIKAYFVDEEYRKISNINRCEVTTAQDTVCDFVLDNQNEIKKVFLLIQSDTSVTNEVLRIIPFNVQL</sequence>
<accession>A0A1M5WZS4</accession>
<dbReference type="Proteomes" id="UP000184278">
    <property type="component" value="Unassembled WGS sequence"/>
</dbReference>
<proteinExistence type="predicted"/>
<feature type="domain" description="Swt1-like HEPN" evidence="1">
    <location>
        <begin position="14"/>
        <end position="139"/>
    </location>
</feature>
<dbReference type="GeneID" id="89510411"/>
<evidence type="ECO:0000313" key="3">
    <source>
        <dbReference type="Proteomes" id="UP000184278"/>
    </source>
</evidence>
<gene>
    <name evidence="2" type="ORF">SAMN02745229_01207</name>
</gene>
<evidence type="ECO:0000259" key="1">
    <source>
        <dbReference type="Pfam" id="PF18731"/>
    </source>
</evidence>
<evidence type="ECO:0000313" key="2">
    <source>
        <dbReference type="EMBL" id="SHH93109.1"/>
    </source>
</evidence>
<dbReference type="EMBL" id="FQXK01000009">
    <property type="protein sequence ID" value="SHH93109.1"/>
    <property type="molecule type" value="Genomic_DNA"/>
</dbReference>
<dbReference type="RefSeq" id="WP_073386292.1">
    <property type="nucleotide sequence ID" value="NZ_FQXK01000009.1"/>
</dbReference>
<protein>
    <recommendedName>
        <fullName evidence="1">Swt1-like HEPN domain-containing protein</fullName>
    </recommendedName>
</protein>
<reference evidence="3" key="1">
    <citation type="submission" date="2016-11" db="EMBL/GenBank/DDBJ databases">
        <authorList>
            <person name="Varghese N."/>
            <person name="Submissions S."/>
        </authorList>
    </citation>
    <scope>NUCLEOTIDE SEQUENCE [LARGE SCALE GENOMIC DNA]</scope>
    <source>
        <strain evidence="3">DSM 3071</strain>
    </source>
</reference>
<dbReference type="InterPro" id="IPR041650">
    <property type="entry name" value="HEPN_Swt1"/>
</dbReference>
<organism evidence="2 3">
    <name type="scientific">Butyrivibrio fibrisolvens DSM 3071</name>
    <dbReference type="NCBI Taxonomy" id="1121131"/>
    <lineage>
        <taxon>Bacteria</taxon>
        <taxon>Bacillati</taxon>
        <taxon>Bacillota</taxon>
        <taxon>Clostridia</taxon>
        <taxon>Lachnospirales</taxon>
        <taxon>Lachnospiraceae</taxon>
        <taxon>Butyrivibrio</taxon>
    </lineage>
</organism>
<dbReference type="AlphaFoldDB" id="A0A1M5WZS4"/>